<proteinExistence type="predicted"/>
<comment type="caution">
    <text evidence="2">The sequence shown here is derived from an EMBL/GenBank/DDBJ whole genome shotgun (WGS) entry which is preliminary data.</text>
</comment>
<protein>
    <recommendedName>
        <fullName evidence="4">Reverse transcriptase</fullName>
    </recommendedName>
</protein>
<dbReference type="Proteomes" id="UP001148838">
    <property type="component" value="Unassembled WGS sequence"/>
</dbReference>
<name>A0ABQ8S1W3_PERAM</name>
<organism evidence="2 3">
    <name type="scientific">Periplaneta americana</name>
    <name type="common">American cockroach</name>
    <name type="synonym">Blatta americana</name>
    <dbReference type="NCBI Taxonomy" id="6978"/>
    <lineage>
        <taxon>Eukaryota</taxon>
        <taxon>Metazoa</taxon>
        <taxon>Ecdysozoa</taxon>
        <taxon>Arthropoda</taxon>
        <taxon>Hexapoda</taxon>
        <taxon>Insecta</taxon>
        <taxon>Pterygota</taxon>
        <taxon>Neoptera</taxon>
        <taxon>Polyneoptera</taxon>
        <taxon>Dictyoptera</taxon>
        <taxon>Blattodea</taxon>
        <taxon>Blattoidea</taxon>
        <taxon>Blattidae</taxon>
        <taxon>Blattinae</taxon>
        <taxon>Periplaneta</taxon>
    </lineage>
</organism>
<feature type="region of interest" description="Disordered" evidence="1">
    <location>
        <begin position="271"/>
        <end position="336"/>
    </location>
</feature>
<accession>A0ABQ8S1W3</accession>
<reference evidence="2 3" key="1">
    <citation type="journal article" date="2022" name="Allergy">
        <title>Genome assembly and annotation of Periplaneta americana reveal a comprehensive cockroach allergen profile.</title>
        <authorList>
            <person name="Wang L."/>
            <person name="Xiong Q."/>
            <person name="Saelim N."/>
            <person name="Wang L."/>
            <person name="Nong W."/>
            <person name="Wan A.T."/>
            <person name="Shi M."/>
            <person name="Liu X."/>
            <person name="Cao Q."/>
            <person name="Hui J.H.L."/>
            <person name="Sookrung N."/>
            <person name="Leung T.F."/>
            <person name="Tungtrongchitr A."/>
            <person name="Tsui S.K.W."/>
        </authorList>
    </citation>
    <scope>NUCLEOTIDE SEQUENCE [LARGE SCALE GENOMIC DNA]</scope>
    <source>
        <strain evidence="2">PWHHKU_190912</strain>
    </source>
</reference>
<evidence type="ECO:0000313" key="3">
    <source>
        <dbReference type="Proteomes" id="UP001148838"/>
    </source>
</evidence>
<evidence type="ECO:0000256" key="1">
    <source>
        <dbReference type="SAM" id="MobiDB-lite"/>
    </source>
</evidence>
<dbReference type="EMBL" id="JAJSOF020000038">
    <property type="protein sequence ID" value="KAJ4427835.1"/>
    <property type="molecule type" value="Genomic_DNA"/>
</dbReference>
<keyword evidence="3" id="KW-1185">Reference proteome</keyword>
<feature type="compositionally biased region" description="Polar residues" evidence="1">
    <location>
        <begin position="287"/>
        <end position="336"/>
    </location>
</feature>
<evidence type="ECO:0008006" key="4">
    <source>
        <dbReference type="Google" id="ProtNLM"/>
    </source>
</evidence>
<evidence type="ECO:0000313" key="2">
    <source>
        <dbReference type="EMBL" id="KAJ4427835.1"/>
    </source>
</evidence>
<sequence length="336" mass="37156">MAKIIVCATGVAQSVKVLACLSEVALGRGSIPAWADYLVEFFPRFSPTVSEWREAIKMNANVSAVRSVPGRSSGSNLCRRCDREVETLAHVLGACPHGELLRNTRHHTLRSIIAIALRNKGYSVYEEVHGISSEGSNRRIDIIAFKPPSLEEERCSAAIKATYDIKKHEKLSTTTALRLFHMKIAPIVSYALKRYGFSNLNLNRSRESSYLKKSSSLFFKNNANEAGIPINGHGFLRKKIMTSNGLQPTPAYEAHVRDREEKAADVDQEFLQTPAMNTEEWKKPNLSYVTSSRGRRPTGSTTGSVPNEDTTRPQSSASAPSVQLQSVSYTNLPSKD</sequence>
<gene>
    <name evidence="2" type="ORF">ANN_25614</name>
</gene>